<sequence>MNKLVALAVSTSIVMSIVGGIGINQKVDLNKNEVTKKIISINDIESKVVKLNYNKINEDNDYIEYMRTSLLDEIDIVDRDKAIKIVADEYDYDEAQMTVGKMNNNVYLVNFFDDTESINIVNLFLIVNGKVIDKKYNEDNTLSVSFVENFMKYQEIDPVQEYLESIIVANQEGDEALVAQGISTMLNVKSGYDMKNVEVRKINNNMYIADCTNQGKKERLTIMDGEIVVENNETQVLSALN</sequence>
<comment type="caution">
    <text evidence="1">The sequence shown here is derived from an EMBL/GenBank/DDBJ whole genome shotgun (WGS) entry which is preliminary data.</text>
</comment>
<reference evidence="1" key="1">
    <citation type="journal article" date="2021" name="mSystems">
        <title>Bacteria and Archaea Synergistically Convert Glycine Betaine to Biogenic Methane in the Formosa Cold Seep of the South China Sea.</title>
        <authorList>
            <person name="Li L."/>
            <person name="Zhang W."/>
            <person name="Zhang S."/>
            <person name="Song L."/>
            <person name="Sun Q."/>
            <person name="Zhang H."/>
            <person name="Xiang H."/>
            <person name="Dong X."/>
        </authorList>
    </citation>
    <scope>NUCLEOTIDE SEQUENCE</scope>
    <source>
        <strain evidence="1">ZWT</strain>
    </source>
</reference>
<keyword evidence="2" id="KW-1185">Reference proteome</keyword>
<accession>A0A9J6P131</accession>
<evidence type="ECO:0000313" key="2">
    <source>
        <dbReference type="Proteomes" id="UP001056429"/>
    </source>
</evidence>
<name>A0A9J6P131_9CLOT</name>
<dbReference type="Proteomes" id="UP001056429">
    <property type="component" value="Unassembled WGS sequence"/>
</dbReference>
<reference evidence="1" key="2">
    <citation type="submission" date="2021-04" db="EMBL/GenBank/DDBJ databases">
        <authorList>
            <person name="Dong X."/>
        </authorList>
    </citation>
    <scope>NUCLEOTIDE SEQUENCE</scope>
    <source>
        <strain evidence="1">ZWT</strain>
    </source>
</reference>
<gene>
    <name evidence="1" type="ORF">KDK92_08620</name>
</gene>
<dbReference type="EMBL" id="JAGSOJ010000002">
    <property type="protein sequence ID" value="MCM1989801.1"/>
    <property type="molecule type" value="Genomic_DNA"/>
</dbReference>
<proteinExistence type="predicted"/>
<protein>
    <submittedName>
        <fullName evidence="1">Uncharacterized protein</fullName>
    </submittedName>
</protein>
<dbReference type="RefSeq" id="WP_250858825.1">
    <property type="nucleotide sequence ID" value="NZ_JAGSOJ010000002.1"/>
</dbReference>
<organism evidence="1 2">
    <name type="scientific">Oceanirhabdus seepicola</name>
    <dbReference type="NCBI Taxonomy" id="2828781"/>
    <lineage>
        <taxon>Bacteria</taxon>
        <taxon>Bacillati</taxon>
        <taxon>Bacillota</taxon>
        <taxon>Clostridia</taxon>
        <taxon>Eubacteriales</taxon>
        <taxon>Clostridiaceae</taxon>
        <taxon>Oceanirhabdus</taxon>
    </lineage>
</organism>
<dbReference type="AlphaFoldDB" id="A0A9J6P131"/>
<evidence type="ECO:0000313" key="1">
    <source>
        <dbReference type="EMBL" id="MCM1989801.1"/>
    </source>
</evidence>